<keyword evidence="10" id="KW-1185">Reference proteome</keyword>
<keyword evidence="5 7" id="KW-0472">Membrane</keyword>
<keyword evidence="2" id="KW-0813">Transport</keyword>
<dbReference type="AlphaFoldDB" id="A0A443SJI2"/>
<feature type="transmembrane region" description="Helical" evidence="7">
    <location>
        <begin position="681"/>
        <end position="704"/>
    </location>
</feature>
<comment type="subcellular location">
    <subcellularLocation>
        <location evidence="1">Membrane</location>
        <topology evidence="1">Multi-pass membrane protein</topology>
    </subcellularLocation>
</comment>
<dbReference type="PANTHER" id="PTHR43568:SF1">
    <property type="entry name" value="P PROTEIN"/>
    <property type="match status" value="1"/>
</dbReference>
<feature type="transmembrane region" description="Helical" evidence="7">
    <location>
        <begin position="590"/>
        <end position="616"/>
    </location>
</feature>
<evidence type="ECO:0000256" key="7">
    <source>
        <dbReference type="SAM" id="Phobius"/>
    </source>
</evidence>
<dbReference type="GO" id="GO:0055085">
    <property type="term" value="P:transmembrane transport"/>
    <property type="evidence" value="ECO:0007669"/>
    <property type="project" value="InterPro"/>
</dbReference>
<proteinExistence type="predicted"/>
<protein>
    <submittedName>
        <fullName evidence="9">p-like protein</fullName>
    </submittedName>
</protein>
<feature type="transmembrane region" description="Helical" evidence="7">
    <location>
        <begin position="295"/>
        <end position="313"/>
    </location>
</feature>
<evidence type="ECO:0000313" key="10">
    <source>
        <dbReference type="Proteomes" id="UP000288716"/>
    </source>
</evidence>
<evidence type="ECO:0000256" key="3">
    <source>
        <dbReference type="ARBA" id="ARBA00022692"/>
    </source>
</evidence>
<keyword evidence="4 7" id="KW-1133">Transmembrane helix</keyword>
<dbReference type="EMBL" id="NCKV01001869">
    <property type="protein sequence ID" value="RWS27635.1"/>
    <property type="molecule type" value="Genomic_DNA"/>
</dbReference>
<evidence type="ECO:0000256" key="6">
    <source>
        <dbReference type="SAM" id="MobiDB-lite"/>
    </source>
</evidence>
<evidence type="ECO:0000256" key="2">
    <source>
        <dbReference type="ARBA" id="ARBA00022448"/>
    </source>
</evidence>
<accession>A0A443SJI2</accession>
<dbReference type="CDD" id="cd01116">
    <property type="entry name" value="P_permease"/>
    <property type="match status" value="1"/>
</dbReference>
<evidence type="ECO:0000256" key="5">
    <source>
        <dbReference type="ARBA" id="ARBA00023136"/>
    </source>
</evidence>
<dbReference type="InterPro" id="IPR051475">
    <property type="entry name" value="Diverse_Ion_Transporter"/>
</dbReference>
<feature type="domain" description="Citrate transporter-like" evidence="8">
    <location>
        <begin position="215"/>
        <end position="644"/>
    </location>
</feature>
<organism evidence="9 10">
    <name type="scientific">Leptotrombidium deliense</name>
    <dbReference type="NCBI Taxonomy" id="299467"/>
    <lineage>
        <taxon>Eukaryota</taxon>
        <taxon>Metazoa</taxon>
        <taxon>Ecdysozoa</taxon>
        <taxon>Arthropoda</taxon>
        <taxon>Chelicerata</taxon>
        <taxon>Arachnida</taxon>
        <taxon>Acari</taxon>
        <taxon>Acariformes</taxon>
        <taxon>Trombidiformes</taxon>
        <taxon>Prostigmata</taxon>
        <taxon>Anystina</taxon>
        <taxon>Parasitengona</taxon>
        <taxon>Trombiculoidea</taxon>
        <taxon>Trombiculidae</taxon>
        <taxon>Leptotrombidium</taxon>
    </lineage>
</organism>
<feature type="region of interest" description="Disordered" evidence="6">
    <location>
        <begin position="1"/>
        <end position="26"/>
    </location>
</feature>
<feature type="transmembrane region" description="Helical" evidence="7">
    <location>
        <begin position="548"/>
        <end position="570"/>
    </location>
</feature>
<feature type="compositionally biased region" description="Polar residues" evidence="6">
    <location>
        <begin position="1"/>
        <end position="15"/>
    </location>
</feature>
<sequence>MSSYGIETKNQTMSRSDAEDNDESNCNTVETQNRKKTVFKYFKISILCAVILVTLASFLMFQENHEHWNNVAIRFGYPVYINLTTESSIFCHIWDVKAKGPFIPVEFGNLTDNEAVFSIVKLENDTKTIVKRPWIVPIAPADSAENIGVQLISHSFNLQENDENYLFDFDANGQYQLQVTTTDSKPIPIQISVSSYSKLSMKGIVLSCVVLGLLYFLIIFEVVPRTLAAMVGATAAIACLTMIGDRPSMERVISWLDTETLSLLFGMMIIVAILCETGFFDYVAVLGFRLANGETWPLIIILCFLTALLSAFLDNVTTMLLMTPVTIRLCEIKNIEPKHVLIVQVIFSNIGGAATPVGDPPNVIIISNAAIKAMGVDFASFTYHVMPGILICMLVTVFIVKFMYRDMSKLSFQEPPEIMEVKREIDVWKKACSSIAGYSRDENSVRVILKKKVMCLETLLSKQLCNSKPTHEEYKATLEELKTKYKIKNKSLLIKSACVLFVVIILFFLQSIPSLDLSLGWIAILGALALLILADFEELESIIARVEWSTLIFFAALFVVMEALGELKFLLFIGDMTQNAINSVDKDHRLLVAICLILWVSAFASSFIDNIPFATVMVKIIEDLANSKSFKLPLTPLVYALAFGACLGGNGTLIGASANVVCAGVAEQHGYRFTFMDFFKIGFPVMLLTTVIANIYLIICHVVFQWHAIDDQL</sequence>
<evidence type="ECO:0000259" key="8">
    <source>
        <dbReference type="Pfam" id="PF03600"/>
    </source>
</evidence>
<feature type="transmembrane region" description="Helical" evidence="7">
    <location>
        <begin position="381"/>
        <end position="404"/>
    </location>
</feature>
<feature type="transmembrane region" description="Helical" evidence="7">
    <location>
        <begin position="264"/>
        <end position="288"/>
    </location>
</feature>
<evidence type="ECO:0000256" key="1">
    <source>
        <dbReference type="ARBA" id="ARBA00004141"/>
    </source>
</evidence>
<feature type="transmembrane region" description="Helical" evidence="7">
    <location>
        <begin position="227"/>
        <end position="244"/>
    </location>
</feature>
<reference evidence="9 10" key="1">
    <citation type="journal article" date="2018" name="Gigascience">
        <title>Genomes of trombidid mites reveal novel predicted allergens and laterally-transferred genes associated with secondary metabolism.</title>
        <authorList>
            <person name="Dong X."/>
            <person name="Chaisiri K."/>
            <person name="Xia D."/>
            <person name="Armstrong S.D."/>
            <person name="Fang Y."/>
            <person name="Donnelly M.J."/>
            <person name="Kadowaki T."/>
            <person name="McGarry J.W."/>
            <person name="Darby A.C."/>
            <person name="Makepeace B.L."/>
        </authorList>
    </citation>
    <scope>NUCLEOTIDE SEQUENCE [LARGE SCALE GENOMIC DNA]</scope>
    <source>
        <strain evidence="9">UoL-UT</strain>
    </source>
</reference>
<name>A0A443SJI2_9ACAR</name>
<dbReference type="OrthoDB" id="442352at2759"/>
<dbReference type="InterPro" id="IPR004680">
    <property type="entry name" value="Cit_transptr-like_dom"/>
</dbReference>
<feature type="transmembrane region" description="Helical" evidence="7">
    <location>
        <begin position="518"/>
        <end position="536"/>
    </location>
</feature>
<dbReference type="Pfam" id="PF03600">
    <property type="entry name" value="CitMHS"/>
    <property type="match status" value="1"/>
</dbReference>
<feature type="transmembrane region" description="Helical" evidence="7">
    <location>
        <begin position="492"/>
        <end position="512"/>
    </location>
</feature>
<comment type="caution">
    <text evidence="9">The sequence shown here is derived from an EMBL/GenBank/DDBJ whole genome shotgun (WGS) entry which is preliminary data.</text>
</comment>
<feature type="transmembrane region" description="Helical" evidence="7">
    <location>
        <begin position="637"/>
        <end position="661"/>
    </location>
</feature>
<dbReference type="STRING" id="299467.A0A443SJI2"/>
<dbReference type="Proteomes" id="UP000288716">
    <property type="component" value="Unassembled WGS sequence"/>
</dbReference>
<gene>
    <name evidence="9" type="ORF">B4U80_10699</name>
</gene>
<dbReference type="VEuPathDB" id="VectorBase:LDEU004404"/>
<dbReference type="PANTHER" id="PTHR43568">
    <property type="entry name" value="P PROTEIN"/>
    <property type="match status" value="1"/>
</dbReference>
<dbReference type="GO" id="GO:0016020">
    <property type="term" value="C:membrane"/>
    <property type="evidence" value="ECO:0007669"/>
    <property type="project" value="UniProtKB-SubCell"/>
</dbReference>
<evidence type="ECO:0000256" key="4">
    <source>
        <dbReference type="ARBA" id="ARBA00022989"/>
    </source>
</evidence>
<keyword evidence="3 7" id="KW-0812">Transmembrane</keyword>
<feature type="transmembrane region" description="Helical" evidence="7">
    <location>
        <begin position="41"/>
        <end position="61"/>
    </location>
</feature>
<evidence type="ECO:0000313" key="9">
    <source>
        <dbReference type="EMBL" id="RWS27635.1"/>
    </source>
</evidence>
<feature type="transmembrane region" description="Helical" evidence="7">
    <location>
        <begin position="203"/>
        <end position="220"/>
    </location>
</feature>